<dbReference type="InterPro" id="IPR001991">
    <property type="entry name" value="Na-dicarboxylate_symporter"/>
</dbReference>
<feature type="transmembrane region" description="Helical" evidence="8">
    <location>
        <begin position="155"/>
        <end position="173"/>
    </location>
</feature>
<accession>A0A370DFE2</accession>
<evidence type="ECO:0000313" key="9">
    <source>
        <dbReference type="EMBL" id="RDH83601.1"/>
    </source>
</evidence>
<dbReference type="EMBL" id="QFXE01000018">
    <property type="protein sequence ID" value="RDH83601.1"/>
    <property type="molecule type" value="Genomic_DNA"/>
</dbReference>
<keyword evidence="2" id="KW-0813">Transport</keyword>
<dbReference type="Pfam" id="PF00375">
    <property type="entry name" value="SDF"/>
    <property type="match status" value="1"/>
</dbReference>
<reference evidence="9 10" key="1">
    <citation type="journal article" date="2018" name="ISME J.">
        <title>Endosymbiont genomes yield clues of tubeworm success.</title>
        <authorList>
            <person name="Li Y."/>
            <person name="Liles M.R."/>
            <person name="Halanych K.M."/>
        </authorList>
    </citation>
    <scope>NUCLEOTIDE SEQUENCE [LARGE SCALE GENOMIC DNA]</scope>
    <source>
        <strain evidence="9">A1462</strain>
    </source>
</reference>
<feature type="transmembrane region" description="Helical" evidence="8">
    <location>
        <begin position="12"/>
        <end position="31"/>
    </location>
</feature>
<evidence type="ECO:0000313" key="10">
    <source>
        <dbReference type="Proteomes" id="UP000254771"/>
    </source>
</evidence>
<evidence type="ECO:0000256" key="3">
    <source>
        <dbReference type="ARBA" id="ARBA00022475"/>
    </source>
</evidence>
<feature type="transmembrane region" description="Helical" evidence="8">
    <location>
        <begin position="224"/>
        <end position="246"/>
    </location>
</feature>
<evidence type="ECO:0000256" key="2">
    <source>
        <dbReference type="ARBA" id="ARBA00022448"/>
    </source>
</evidence>
<dbReference type="Gene3D" id="1.10.3860.10">
    <property type="entry name" value="Sodium:dicarboxylate symporter"/>
    <property type="match status" value="1"/>
</dbReference>
<feature type="transmembrane region" description="Helical" evidence="8">
    <location>
        <begin position="359"/>
        <end position="381"/>
    </location>
</feature>
<keyword evidence="7 8" id="KW-0472">Membrane</keyword>
<proteinExistence type="predicted"/>
<feature type="transmembrane region" description="Helical" evidence="8">
    <location>
        <begin position="37"/>
        <end position="70"/>
    </location>
</feature>
<gene>
    <name evidence="9" type="ORF">DIZ78_13885</name>
</gene>
<evidence type="ECO:0000256" key="6">
    <source>
        <dbReference type="ARBA" id="ARBA00022989"/>
    </source>
</evidence>
<organism evidence="9 10">
    <name type="scientific">endosymbiont of Escarpia spicata</name>
    <dbReference type="NCBI Taxonomy" id="2200908"/>
    <lineage>
        <taxon>Bacteria</taxon>
        <taxon>Pseudomonadati</taxon>
        <taxon>Pseudomonadota</taxon>
        <taxon>Gammaproteobacteria</taxon>
        <taxon>sulfur-oxidizing symbionts</taxon>
    </lineage>
</organism>
<evidence type="ECO:0000256" key="5">
    <source>
        <dbReference type="ARBA" id="ARBA00022847"/>
    </source>
</evidence>
<keyword evidence="4 8" id="KW-0812">Transmembrane</keyword>
<comment type="caution">
    <text evidence="9">The sequence shown here is derived from an EMBL/GenBank/DDBJ whole genome shotgun (WGS) entry which is preliminary data.</text>
</comment>
<dbReference type="PANTHER" id="PTHR42865">
    <property type="entry name" value="PROTON/GLUTAMATE-ASPARTATE SYMPORTER"/>
    <property type="match status" value="1"/>
</dbReference>
<keyword evidence="3" id="KW-1003">Cell membrane</keyword>
<dbReference type="PRINTS" id="PR00173">
    <property type="entry name" value="EDTRNSPORT"/>
</dbReference>
<evidence type="ECO:0000256" key="1">
    <source>
        <dbReference type="ARBA" id="ARBA00004651"/>
    </source>
</evidence>
<dbReference type="GO" id="GO:0005886">
    <property type="term" value="C:plasma membrane"/>
    <property type="evidence" value="ECO:0007669"/>
    <property type="project" value="UniProtKB-SubCell"/>
</dbReference>
<evidence type="ECO:0000256" key="8">
    <source>
        <dbReference type="SAM" id="Phobius"/>
    </source>
</evidence>
<feature type="transmembrane region" description="Helical" evidence="8">
    <location>
        <begin position="90"/>
        <end position="111"/>
    </location>
</feature>
<dbReference type="InterPro" id="IPR036458">
    <property type="entry name" value="Na:dicarbo_symporter_sf"/>
</dbReference>
<evidence type="ECO:0000256" key="7">
    <source>
        <dbReference type="ARBA" id="ARBA00023136"/>
    </source>
</evidence>
<comment type="subcellular location">
    <subcellularLocation>
        <location evidence="1">Cell membrane</location>
        <topology evidence="1">Multi-pass membrane protein</topology>
    </subcellularLocation>
</comment>
<keyword evidence="10" id="KW-1185">Reference proteome</keyword>
<keyword evidence="5" id="KW-0769">Symport</keyword>
<dbReference type="GO" id="GO:0015293">
    <property type="term" value="F:symporter activity"/>
    <property type="evidence" value="ECO:0007669"/>
    <property type="project" value="UniProtKB-KW"/>
</dbReference>
<keyword evidence="6 8" id="KW-1133">Transmembrane helix</keyword>
<dbReference type="AlphaFoldDB" id="A0A370DFE2"/>
<name>A0A370DFE2_9GAMM</name>
<dbReference type="Proteomes" id="UP000254771">
    <property type="component" value="Unassembled WGS sequence"/>
</dbReference>
<protein>
    <submittedName>
        <fullName evidence="9">Dicarboxylate/amino acid:cation symporter</fullName>
    </submittedName>
</protein>
<dbReference type="FunFam" id="1.10.3860.10:FF:000001">
    <property type="entry name" value="C4-dicarboxylate transport protein"/>
    <property type="match status" value="1"/>
</dbReference>
<dbReference type="PANTHER" id="PTHR42865:SF7">
    <property type="entry name" value="PROTON_GLUTAMATE-ASPARTATE SYMPORTER"/>
    <property type="match status" value="1"/>
</dbReference>
<feature type="transmembrane region" description="Helical" evidence="8">
    <location>
        <begin position="200"/>
        <end position="218"/>
    </location>
</feature>
<sequence length="439" mass="45948">MSETNQTSLTMKILIAMLGGAVLGVLLNLFVSEEGLLQIYLIDGLLLVVGKIFVASLKMMVVPLVFVSLVGGVTSLSDMSTLGRMSVKAIAFYLFTTAAAITIALSLAVAVGPGEGFDVADKAVEFTGKEAPPLTDVFINLVPSNPIEAMATGNMLQIIVFAILFGIAITLAGERGKHVLRLFNDLDVVIMKMVEVIMKLAPYGVFALLARTFATQGIDLILPLGAYFLTLTAALAIHALGTYPVLLRIFSGLNPLHLLRKMRDPATFAFSTASSGATIPVTMRTVEKRMGVDNSVASFTVPLGATINMDGTAMMQGVATVFIANVYGIDLGIGDYLMVVMTATLASIGTAAVPGVGLVMLTMVLNQVGLPVEGIALIIGIDRLLDMMRTAVNVTGDCTVSCIIAKGEGALDLAVYNDPDAGSVEASTGDLAHPEPTEA</sequence>
<dbReference type="SUPFAM" id="SSF118215">
    <property type="entry name" value="Proton glutamate symport protein"/>
    <property type="match status" value="1"/>
</dbReference>
<evidence type="ECO:0000256" key="4">
    <source>
        <dbReference type="ARBA" id="ARBA00022692"/>
    </source>
</evidence>
<dbReference type="GO" id="GO:0006835">
    <property type="term" value="P:dicarboxylic acid transport"/>
    <property type="evidence" value="ECO:0007669"/>
    <property type="project" value="TreeGrafter"/>
</dbReference>